<reference evidence="2" key="1">
    <citation type="submission" date="2020-11" db="EMBL/GenBank/DDBJ databases">
        <title>Adaptations for nitrogen fixation in a non-lichenized fungal sporocarp promotes dispersal by wood-feeding termites.</title>
        <authorList>
            <consortium name="DOE Joint Genome Institute"/>
            <person name="Koch R.A."/>
            <person name="Yoon G."/>
            <person name="Arayal U."/>
            <person name="Lail K."/>
            <person name="Amirebrahimi M."/>
            <person name="Labutti K."/>
            <person name="Lipzen A."/>
            <person name="Riley R."/>
            <person name="Barry K."/>
            <person name="Henrissat B."/>
            <person name="Grigoriev I.V."/>
            <person name="Herr J.R."/>
            <person name="Aime M.C."/>
        </authorList>
    </citation>
    <scope>NUCLEOTIDE SEQUENCE</scope>
    <source>
        <strain evidence="2">MCA 3950</strain>
    </source>
</reference>
<dbReference type="Proteomes" id="UP000812287">
    <property type="component" value="Unassembled WGS sequence"/>
</dbReference>
<feature type="coiled-coil region" evidence="1">
    <location>
        <begin position="28"/>
        <end position="55"/>
    </location>
</feature>
<proteinExistence type="predicted"/>
<keyword evidence="1" id="KW-0175">Coiled coil</keyword>
<protein>
    <recommendedName>
        <fullName evidence="4">F-box domain-containing protein</fullName>
    </recommendedName>
</protein>
<evidence type="ECO:0000256" key="1">
    <source>
        <dbReference type="SAM" id="Coils"/>
    </source>
</evidence>
<organism evidence="2 3">
    <name type="scientific">Guyanagaster necrorhizus</name>
    <dbReference type="NCBI Taxonomy" id="856835"/>
    <lineage>
        <taxon>Eukaryota</taxon>
        <taxon>Fungi</taxon>
        <taxon>Dikarya</taxon>
        <taxon>Basidiomycota</taxon>
        <taxon>Agaricomycotina</taxon>
        <taxon>Agaricomycetes</taxon>
        <taxon>Agaricomycetidae</taxon>
        <taxon>Agaricales</taxon>
        <taxon>Marasmiineae</taxon>
        <taxon>Physalacriaceae</taxon>
        <taxon>Guyanagaster</taxon>
    </lineage>
</organism>
<sequence>MSLISVSNVLGTNYAPNEHDSVVVQKSLSEQEKLLEQLRAQKVDLEQQLLVVNQREAQIVKTVADHRTLLRASPMRSLPAELLGEIFLAHCAGYPDFDNDGAVFRMSRLRLLAVCTRWRDVALSTPRIWAALSVDCVRWYGFTEEYFESRFSAIKGWVSSSGRLPLSIGFRFVETSHRHDYQITMFNTIFAQLHRCKSFSGRINFDPDCHDPVQRAVDQDIPDAPMLESLSLRSYRINTATISWRRNLYAKIPRLRHLDIDDASAVVSLPVQDIITVKLETATLSDLFYLVENAAVLEELQLGVVKQSDLPQPGRRDPRRLDSLVSVHFQYTSSVMVNQFIDYVTLPSINELIIRATPSWPDTDAFMPFFRRSACSLTKLIIMAADADKHGFLLGVLPLVPSLQVLRIENRDYHGPLHPLPSTVLDYLTGKPKRQNLTAVADLQISVQLRQMASVKRLLDCRHTRWEKLGVARLNCFSITIVTARLSTYQMKDRRQQMLEVFEPYKKAGLSMTWTIRSR</sequence>
<dbReference type="RefSeq" id="XP_043037728.1">
    <property type="nucleotide sequence ID" value="XM_043180274.1"/>
</dbReference>
<evidence type="ECO:0000313" key="3">
    <source>
        <dbReference type="Proteomes" id="UP000812287"/>
    </source>
</evidence>
<evidence type="ECO:0008006" key="4">
    <source>
        <dbReference type="Google" id="ProtNLM"/>
    </source>
</evidence>
<dbReference type="GeneID" id="66102570"/>
<dbReference type="SUPFAM" id="SSF52047">
    <property type="entry name" value="RNI-like"/>
    <property type="match status" value="1"/>
</dbReference>
<dbReference type="OrthoDB" id="2970657at2759"/>
<keyword evidence="3" id="KW-1185">Reference proteome</keyword>
<dbReference type="AlphaFoldDB" id="A0A9P8AQC9"/>
<evidence type="ECO:0000313" key="2">
    <source>
        <dbReference type="EMBL" id="KAG7444228.1"/>
    </source>
</evidence>
<dbReference type="InterPro" id="IPR032675">
    <property type="entry name" value="LRR_dom_sf"/>
</dbReference>
<comment type="caution">
    <text evidence="2">The sequence shown here is derived from an EMBL/GenBank/DDBJ whole genome shotgun (WGS) entry which is preliminary data.</text>
</comment>
<accession>A0A9P8AQC9</accession>
<dbReference type="EMBL" id="MU250541">
    <property type="protein sequence ID" value="KAG7444228.1"/>
    <property type="molecule type" value="Genomic_DNA"/>
</dbReference>
<gene>
    <name evidence="2" type="ORF">BT62DRAFT_260410</name>
</gene>
<name>A0A9P8AQC9_9AGAR</name>
<dbReference type="Gene3D" id="3.80.10.10">
    <property type="entry name" value="Ribonuclease Inhibitor"/>
    <property type="match status" value="1"/>
</dbReference>